<proteinExistence type="inferred from homology"/>
<dbReference type="PANTHER" id="PTHR10686:SF18">
    <property type="entry name" value="IP11787P-RELATED"/>
    <property type="match status" value="1"/>
</dbReference>
<dbReference type="AlphaFoldDB" id="A0A0N4TV56"/>
<dbReference type="WBParaSite" id="BPAG_0001271101-mRNA-1">
    <property type="protein sequence ID" value="BPAG_0001271101-mRNA-1"/>
    <property type="gene ID" value="BPAG_0001271101"/>
</dbReference>
<reference evidence="3 4" key="2">
    <citation type="submission" date="2018-11" db="EMBL/GenBank/DDBJ databases">
        <authorList>
            <consortium name="Pathogen Informatics"/>
        </authorList>
    </citation>
    <scope>NUCLEOTIDE SEQUENCE [LARGE SCALE GENOMIC DNA]</scope>
</reference>
<keyword evidence="2" id="KW-0812">Transmembrane</keyword>
<dbReference type="Pfam" id="PF01770">
    <property type="entry name" value="Folate_carrier"/>
    <property type="match status" value="1"/>
</dbReference>
<organism evidence="5">
    <name type="scientific">Brugia pahangi</name>
    <name type="common">Filarial nematode worm</name>
    <dbReference type="NCBI Taxonomy" id="6280"/>
    <lineage>
        <taxon>Eukaryota</taxon>
        <taxon>Metazoa</taxon>
        <taxon>Ecdysozoa</taxon>
        <taxon>Nematoda</taxon>
        <taxon>Chromadorea</taxon>
        <taxon>Rhabditida</taxon>
        <taxon>Spirurina</taxon>
        <taxon>Spiruromorpha</taxon>
        <taxon>Filarioidea</taxon>
        <taxon>Onchocercidae</taxon>
        <taxon>Brugia</taxon>
    </lineage>
</organism>
<evidence type="ECO:0000313" key="3">
    <source>
        <dbReference type="EMBL" id="VDN93859.1"/>
    </source>
</evidence>
<dbReference type="PANTHER" id="PTHR10686">
    <property type="entry name" value="FOLATE TRANSPORTER"/>
    <property type="match status" value="1"/>
</dbReference>
<comment type="similarity">
    <text evidence="1">Belongs to the reduced folate carrier (RFC) transporter (TC 2.A.48) family.</text>
</comment>
<keyword evidence="2" id="KW-0472">Membrane</keyword>
<dbReference type="InterPro" id="IPR002666">
    <property type="entry name" value="Folate_carrier"/>
</dbReference>
<evidence type="ECO:0000313" key="4">
    <source>
        <dbReference type="Proteomes" id="UP000278627"/>
    </source>
</evidence>
<reference evidence="5" key="1">
    <citation type="submission" date="2017-02" db="UniProtKB">
        <authorList>
            <consortium name="WormBaseParasite"/>
        </authorList>
    </citation>
    <scope>IDENTIFICATION</scope>
</reference>
<evidence type="ECO:0000313" key="5">
    <source>
        <dbReference type="WBParaSite" id="BPAG_0001271101-mRNA-1"/>
    </source>
</evidence>
<keyword evidence="4" id="KW-1185">Reference proteome</keyword>
<feature type="transmembrane region" description="Helical" evidence="2">
    <location>
        <begin position="12"/>
        <end position="32"/>
    </location>
</feature>
<evidence type="ECO:0000256" key="2">
    <source>
        <dbReference type="SAM" id="Phobius"/>
    </source>
</evidence>
<dbReference type="GO" id="GO:0005886">
    <property type="term" value="C:plasma membrane"/>
    <property type="evidence" value="ECO:0007669"/>
    <property type="project" value="TreeGrafter"/>
</dbReference>
<gene>
    <name evidence="3" type="ORF">BPAG_LOCUS12673</name>
</gene>
<feature type="transmembrane region" description="Helical" evidence="2">
    <location>
        <begin position="39"/>
        <end position="61"/>
    </location>
</feature>
<dbReference type="STRING" id="6280.A0A0N4TV56"/>
<feature type="transmembrane region" description="Helical" evidence="2">
    <location>
        <begin position="107"/>
        <end position="130"/>
    </location>
</feature>
<dbReference type="GO" id="GO:0090482">
    <property type="term" value="F:vitamin transmembrane transporter activity"/>
    <property type="evidence" value="ECO:0007669"/>
    <property type="project" value="InterPro"/>
</dbReference>
<keyword evidence="2" id="KW-1133">Transmembrane helix</keyword>
<accession>A0A0N4TV56</accession>
<protein>
    <submittedName>
        <fullName evidence="5">CASP-like protein</fullName>
    </submittedName>
</protein>
<dbReference type="Proteomes" id="UP000278627">
    <property type="component" value="Unassembled WGS sequence"/>
</dbReference>
<dbReference type="EMBL" id="UZAD01013312">
    <property type="protein sequence ID" value="VDN93859.1"/>
    <property type="molecule type" value="Genomic_DNA"/>
</dbReference>
<feature type="transmembrane region" description="Helical" evidence="2">
    <location>
        <begin position="73"/>
        <end position="95"/>
    </location>
</feature>
<evidence type="ECO:0000256" key="1">
    <source>
        <dbReference type="ARBA" id="ARBA00005773"/>
    </source>
</evidence>
<sequence length="144" mass="16383">MLMNMVSIDWDKWGEAALVLISSVDCALLLLFSKAKTIYVMYICYICYRTLYQVMITIAQWNLAKKMVCESYGLIFGLNSFVALILQAFLTAIVVDKRGFGMTVRSQFTISVFGICHAVITFILLCSIAHNLMNHRFSNTHFVD</sequence>
<name>A0A0N4TV56_BRUPA</name>